<evidence type="ECO:0000259" key="5">
    <source>
        <dbReference type="Pfam" id="PF02570"/>
    </source>
</evidence>
<dbReference type="InterPro" id="IPR036588">
    <property type="entry name" value="CobH/CbiC_sf"/>
</dbReference>
<organism evidence="6 7">
    <name type="scientific">Geotalea uraniireducens</name>
    <dbReference type="NCBI Taxonomy" id="351604"/>
    <lineage>
        <taxon>Bacteria</taxon>
        <taxon>Pseudomonadati</taxon>
        <taxon>Thermodesulfobacteriota</taxon>
        <taxon>Desulfuromonadia</taxon>
        <taxon>Geobacterales</taxon>
        <taxon>Geobacteraceae</taxon>
        <taxon>Geotalea</taxon>
    </lineage>
</organism>
<dbReference type="RefSeq" id="WP_282000504.1">
    <property type="nucleotide sequence ID" value="NZ_AP027151.1"/>
</dbReference>
<accession>A0ABM8EP75</accession>
<evidence type="ECO:0000313" key="6">
    <source>
        <dbReference type="EMBL" id="BDV44400.1"/>
    </source>
</evidence>
<sequence length="219" mass="23047">MSVHLRPEEIEAESFRLIDAEVGPHPWPPAEWAVVRRAIHTSADFDYARSMVFSAGAVAGGVAALRAGRGIVTDTTMALAGIAKPRLAQFGIRTSCFVADPAVARAAREAGVTRSILAMRAGAADSANGIFVIGNAPTALFELLRLIRKEGIRPGLIVGLPVGFVGAAESKEALLTLERERPEIPFITNRGRKGGSTVAAAVINALLILAAETTTNVRD</sequence>
<keyword evidence="3" id="KW-0169">Cobalamin biosynthesis</keyword>
<gene>
    <name evidence="6" type="primary">cbiC</name>
    <name evidence="6" type="ORF">GURASL_33230</name>
</gene>
<reference evidence="6 7" key="1">
    <citation type="submission" date="2022-12" db="EMBL/GenBank/DDBJ databases">
        <title>Polyphasic characterization of Geotalea uranireducens NIT-SL11 newly isolated from a complex of sewage sludge and microbially reduced graphene oxide.</title>
        <authorList>
            <person name="Xie L."/>
            <person name="Yoshida N."/>
            <person name="Meng L."/>
        </authorList>
    </citation>
    <scope>NUCLEOTIDE SEQUENCE [LARGE SCALE GENOMIC DNA]</scope>
    <source>
        <strain evidence="6 7">NIT-SL11</strain>
    </source>
</reference>
<evidence type="ECO:0000256" key="4">
    <source>
        <dbReference type="ARBA" id="ARBA00023235"/>
    </source>
</evidence>
<evidence type="ECO:0000313" key="7">
    <source>
        <dbReference type="Proteomes" id="UP001317705"/>
    </source>
</evidence>
<dbReference type="Proteomes" id="UP001317705">
    <property type="component" value="Chromosome"/>
</dbReference>
<dbReference type="EMBL" id="AP027151">
    <property type="protein sequence ID" value="BDV44400.1"/>
    <property type="molecule type" value="Genomic_DNA"/>
</dbReference>
<dbReference type="SUPFAM" id="SSF63965">
    <property type="entry name" value="Precorrin-8X methylmutase CbiC/CobH"/>
    <property type="match status" value="1"/>
</dbReference>
<dbReference type="PANTHER" id="PTHR43588">
    <property type="entry name" value="COBALT-PRECORRIN-8 METHYLMUTASE"/>
    <property type="match status" value="1"/>
</dbReference>
<proteinExistence type="inferred from homology"/>
<evidence type="ECO:0000256" key="1">
    <source>
        <dbReference type="ARBA" id="ARBA00004953"/>
    </source>
</evidence>
<protein>
    <submittedName>
        <fullName evidence="6">Precorrin-8X methylmutase</fullName>
    </submittedName>
</protein>
<feature type="domain" description="Cobalamin biosynthesis precorrin-8X methylmutase CobH/CbiC" evidence="5">
    <location>
        <begin position="9"/>
        <end position="208"/>
    </location>
</feature>
<dbReference type="InterPro" id="IPR003722">
    <property type="entry name" value="Cbl_synth_CobH/CbiC"/>
</dbReference>
<dbReference type="Pfam" id="PF02570">
    <property type="entry name" value="CbiC"/>
    <property type="match status" value="1"/>
</dbReference>
<keyword evidence="4" id="KW-0413">Isomerase</keyword>
<keyword evidence="7" id="KW-1185">Reference proteome</keyword>
<comment type="pathway">
    <text evidence="1">Cofactor biosynthesis; adenosylcobalamin biosynthesis.</text>
</comment>
<dbReference type="Gene3D" id="3.40.50.10230">
    <property type="entry name" value="Cobalamin biosynthesis CobH/CbiC, precorrin-8X methylmutase"/>
    <property type="match status" value="1"/>
</dbReference>
<name>A0ABM8EP75_9BACT</name>
<evidence type="ECO:0000256" key="3">
    <source>
        <dbReference type="ARBA" id="ARBA00022573"/>
    </source>
</evidence>
<evidence type="ECO:0000256" key="2">
    <source>
        <dbReference type="ARBA" id="ARBA00009774"/>
    </source>
</evidence>
<comment type="similarity">
    <text evidence="2">Belongs to the CobH/CbiC family.</text>
</comment>
<dbReference type="PANTHER" id="PTHR43588:SF1">
    <property type="entry name" value="COBALT-PRECORRIN-8 METHYLMUTASE"/>
    <property type="match status" value="1"/>
</dbReference>